<dbReference type="PANTHER" id="PTHR14187">
    <property type="entry name" value="ALPHA KINASE/ELONGATION FACTOR 2 KINASE"/>
    <property type="match status" value="1"/>
</dbReference>
<dbReference type="CDD" id="cd10229">
    <property type="entry name" value="ASKHA_NBD_HSP70_HSPA12"/>
    <property type="match status" value="1"/>
</dbReference>
<comment type="caution">
    <text evidence="1">The sequence shown here is derived from an EMBL/GenBank/DDBJ whole genome shotgun (WGS) entry which is preliminary data.</text>
</comment>
<dbReference type="OrthoDB" id="542748at2759"/>
<proteinExistence type="predicted"/>
<reference evidence="1 2" key="1">
    <citation type="journal article" date="2017" name="Mol. Biol. Evol.">
        <title>The 4-celled Tetrabaena socialis nuclear genome reveals the essential components for genetic control of cell number at the origin of multicellularity in the volvocine lineage.</title>
        <authorList>
            <person name="Featherston J."/>
            <person name="Arakaki Y."/>
            <person name="Hanschen E.R."/>
            <person name="Ferris P.J."/>
            <person name="Michod R.E."/>
            <person name="Olson B.J.S.C."/>
            <person name="Nozaki H."/>
            <person name="Durand P.M."/>
        </authorList>
    </citation>
    <scope>NUCLEOTIDE SEQUENCE [LARGE SCALE GENOMIC DNA]</scope>
    <source>
        <strain evidence="1 2">NIES-571</strain>
    </source>
</reference>
<keyword evidence="1" id="KW-0346">Stress response</keyword>
<dbReference type="InterPro" id="IPR043129">
    <property type="entry name" value="ATPase_NBD"/>
</dbReference>
<dbReference type="AlphaFoldDB" id="A0A2J8AH18"/>
<dbReference type="Proteomes" id="UP000236333">
    <property type="component" value="Unassembled WGS sequence"/>
</dbReference>
<dbReference type="PANTHER" id="PTHR14187:SF5">
    <property type="entry name" value="HEAT SHOCK 70 KDA PROTEIN 12A"/>
    <property type="match status" value="1"/>
</dbReference>
<evidence type="ECO:0000313" key="1">
    <source>
        <dbReference type="EMBL" id="PNH11786.1"/>
    </source>
</evidence>
<keyword evidence="2" id="KW-1185">Reference proteome</keyword>
<sequence>MSLPVATSPSAAAGAAPPSLVVGIDFGTHASGFAFRKHGSAAAGAGPVRVSTHDRWPDQPTPDAKTRTALLYQGTRVVAWGWTAWKRWSELPASERQRQSYSYLENFKLLLEDGAEADVDTVCPLPAGVTRVQAVADYLAEMRAYIREHLRRTTGVAMSSDEVLWCLTLPAIWSNAAKARMRDAAHSAGLTVRLDSRSLLLTLEPEAAAVSAVMTAEAAPPGAALRGVDGSTAGAQLRSGDVVLVLDCGGGTADATLHHVRGSGSATRLEEAAIGKGALAGGAHVDAAAWRYVRELLGPSQWDSWSATADPKQMTGLKTKLELAKRAFRGVQAADADRVAAGSFRRLITTAGAQRNDVRLPLPQGLVDRLGAHTLRAVGSAARGSINAQNELVLPAAVAGEQIFDPVVSKVVDLAAEVINDGRRLGNNCNKVLLAGGFARSPYLQSRVRNALPAGIQLLIQSDPGAAVVTGAVLFGGLPSVVSARRSRLGYGVHSALPWSAGDAAHAAKYGFPQQYGAWALGGYFSFVEPGDLVGYDQVVKHPFVPIYRTQTSVPFELYVTPNGSARYVRDPDMRRLAEVELPLPPNWAAQVVGTDYIVEAEMRYGATEITMVASDHRTKDAVAIGVAWAV</sequence>
<dbReference type="SUPFAM" id="SSF53067">
    <property type="entry name" value="Actin-like ATPase domain"/>
    <property type="match status" value="2"/>
</dbReference>
<accession>A0A2J8AH18</accession>
<protein>
    <submittedName>
        <fullName evidence="1">Heat shock protein 12B</fullName>
    </submittedName>
</protein>
<name>A0A2J8AH18_9CHLO</name>
<organism evidence="1 2">
    <name type="scientific">Tetrabaena socialis</name>
    <dbReference type="NCBI Taxonomy" id="47790"/>
    <lineage>
        <taxon>Eukaryota</taxon>
        <taxon>Viridiplantae</taxon>
        <taxon>Chlorophyta</taxon>
        <taxon>core chlorophytes</taxon>
        <taxon>Chlorophyceae</taxon>
        <taxon>CS clade</taxon>
        <taxon>Chlamydomonadales</taxon>
        <taxon>Tetrabaenaceae</taxon>
        <taxon>Tetrabaena</taxon>
    </lineage>
</organism>
<evidence type="ECO:0000313" key="2">
    <source>
        <dbReference type="Proteomes" id="UP000236333"/>
    </source>
</evidence>
<dbReference type="Gene3D" id="3.30.420.40">
    <property type="match status" value="2"/>
</dbReference>
<dbReference type="EMBL" id="PGGS01000022">
    <property type="protein sequence ID" value="PNH11786.1"/>
    <property type="molecule type" value="Genomic_DNA"/>
</dbReference>
<gene>
    <name evidence="1" type="ORF">TSOC_001379</name>
</gene>